<evidence type="ECO:0000256" key="11">
    <source>
        <dbReference type="ARBA" id="ARBA00048679"/>
    </source>
</evidence>
<dbReference type="PANTHER" id="PTHR27002">
    <property type="entry name" value="RECEPTOR-LIKE SERINE/THREONINE-PROTEIN KINASE SD1-8"/>
    <property type="match status" value="1"/>
</dbReference>
<dbReference type="InterPro" id="IPR000719">
    <property type="entry name" value="Prot_kinase_dom"/>
</dbReference>
<keyword evidence="4" id="KW-0732">Signal</keyword>
<dbReference type="Proteomes" id="UP000222542">
    <property type="component" value="Unassembled WGS sequence"/>
</dbReference>
<dbReference type="InterPro" id="IPR011009">
    <property type="entry name" value="Kinase-like_dom_sf"/>
</dbReference>
<dbReference type="InterPro" id="IPR001245">
    <property type="entry name" value="Ser-Thr/Tyr_kinase_cat_dom"/>
</dbReference>
<dbReference type="InterPro" id="IPR021820">
    <property type="entry name" value="S-locus_recpt_kinase_C"/>
</dbReference>
<dbReference type="FunFam" id="1.10.510.10:FF:000060">
    <property type="entry name" value="G-type lectin S-receptor-like serine/threonine-protein kinase"/>
    <property type="match status" value="1"/>
</dbReference>
<evidence type="ECO:0000256" key="6">
    <source>
        <dbReference type="ARBA" id="ARBA00022777"/>
    </source>
</evidence>
<dbReference type="GO" id="GO:0007165">
    <property type="term" value="P:signal transduction"/>
    <property type="evidence" value="ECO:0000318"/>
    <property type="project" value="GO_Central"/>
</dbReference>
<keyword evidence="6" id="KW-0418">Kinase</keyword>
<protein>
    <recommendedName>
        <fullName evidence="1">non-specific serine/threonine protein kinase</fullName>
        <ecNumber evidence="1">2.7.11.1</ecNumber>
    </recommendedName>
</protein>
<keyword evidence="7" id="KW-0067">ATP-binding</keyword>
<evidence type="ECO:0000256" key="9">
    <source>
        <dbReference type="ARBA" id="ARBA00023180"/>
    </source>
</evidence>
<dbReference type="Gramene" id="PHT84485">
    <property type="protein sequence ID" value="PHT84485"/>
    <property type="gene ID" value="T459_12928"/>
</dbReference>
<evidence type="ECO:0000256" key="10">
    <source>
        <dbReference type="ARBA" id="ARBA00047899"/>
    </source>
</evidence>
<reference evidence="13 14" key="2">
    <citation type="journal article" date="2017" name="Genome Biol.">
        <title>New reference genome sequences of hot pepper reveal the massive evolution of plant disease-resistance genes by retroduplication.</title>
        <authorList>
            <person name="Kim S."/>
            <person name="Park J."/>
            <person name="Yeom S.I."/>
            <person name="Kim Y.M."/>
            <person name="Seo E."/>
            <person name="Kim K.T."/>
            <person name="Kim M.S."/>
            <person name="Lee J.M."/>
            <person name="Cheong K."/>
            <person name="Shin H.S."/>
            <person name="Kim S.B."/>
            <person name="Han K."/>
            <person name="Lee J."/>
            <person name="Park M."/>
            <person name="Lee H.A."/>
            <person name="Lee H.Y."/>
            <person name="Lee Y."/>
            <person name="Oh S."/>
            <person name="Lee J.H."/>
            <person name="Choi E."/>
            <person name="Choi E."/>
            <person name="Lee S.E."/>
            <person name="Jeon J."/>
            <person name="Kim H."/>
            <person name="Choi G."/>
            <person name="Song H."/>
            <person name="Lee J."/>
            <person name="Lee S.C."/>
            <person name="Kwon J.K."/>
            <person name="Lee H.Y."/>
            <person name="Koo N."/>
            <person name="Hong Y."/>
            <person name="Kim R.W."/>
            <person name="Kang W.H."/>
            <person name="Huh J.H."/>
            <person name="Kang B.C."/>
            <person name="Yang T.J."/>
            <person name="Lee Y.H."/>
            <person name="Bennetzen J.L."/>
            <person name="Choi D."/>
        </authorList>
    </citation>
    <scope>NUCLEOTIDE SEQUENCE [LARGE SCALE GENOMIC DNA]</scope>
    <source>
        <strain evidence="14">cv. CM334</strain>
    </source>
</reference>
<keyword evidence="8" id="KW-1015">Disulfide bond</keyword>
<sequence length="282" mass="32059">MQGLDECKNEVIYIAKLQHRNLVRLLGCCIQGQEKMLIYEYMPNKSLDSHIFDKTKSKLLDWPKRFDIINGIARGLLYLHQDSRLRIIHRDLKASNVLLDTDMNPKISDFGMARSVAGNEMGAKTRNVVGTHGYMSPEYAVDGIFSVKSDVFSFGVLLLEIVSCKRNRGFVHEDHNLNLLGHVWKLYKEDRSLELIDEQLTKSSYISQVLRLIQVGLLCVQQHPDDRPNMSSVVHMLANESLLPKAKEPGFFIERNVFGEAKSGSQTVSSKNEVTITLLDPR</sequence>
<dbReference type="GO" id="GO:0005886">
    <property type="term" value="C:plasma membrane"/>
    <property type="evidence" value="ECO:0000318"/>
    <property type="project" value="GO_Central"/>
</dbReference>
<evidence type="ECO:0000256" key="1">
    <source>
        <dbReference type="ARBA" id="ARBA00012513"/>
    </source>
</evidence>
<comment type="catalytic activity">
    <reaction evidence="10">
        <text>L-threonyl-[protein] + ATP = O-phospho-L-threonyl-[protein] + ADP + H(+)</text>
        <dbReference type="Rhea" id="RHEA:46608"/>
        <dbReference type="Rhea" id="RHEA-COMP:11060"/>
        <dbReference type="Rhea" id="RHEA-COMP:11605"/>
        <dbReference type="ChEBI" id="CHEBI:15378"/>
        <dbReference type="ChEBI" id="CHEBI:30013"/>
        <dbReference type="ChEBI" id="CHEBI:30616"/>
        <dbReference type="ChEBI" id="CHEBI:61977"/>
        <dbReference type="ChEBI" id="CHEBI:456216"/>
        <dbReference type="EC" id="2.7.11.1"/>
    </reaction>
</comment>
<comment type="catalytic activity">
    <reaction evidence="11">
        <text>L-seryl-[protein] + ATP = O-phospho-L-seryl-[protein] + ADP + H(+)</text>
        <dbReference type="Rhea" id="RHEA:17989"/>
        <dbReference type="Rhea" id="RHEA-COMP:9863"/>
        <dbReference type="Rhea" id="RHEA-COMP:11604"/>
        <dbReference type="ChEBI" id="CHEBI:15378"/>
        <dbReference type="ChEBI" id="CHEBI:29999"/>
        <dbReference type="ChEBI" id="CHEBI:30616"/>
        <dbReference type="ChEBI" id="CHEBI:83421"/>
        <dbReference type="ChEBI" id="CHEBI:456216"/>
        <dbReference type="EC" id="2.7.11.1"/>
    </reaction>
</comment>
<dbReference type="GO" id="GO:0006955">
    <property type="term" value="P:immune response"/>
    <property type="evidence" value="ECO:0000318"/>
    <property type="project" value="GO_Central"/>
</dbReference>
<feature type="domain" description="Protein kinase" evidence="12">
    <location>
        <begin position="1"/>
        <end position="243"/>
    </location>
</feature>
<organism evidence="13 14">
    <name type="scientific">Capsicum annuum</name>
    <name type="common">Capsicum pepper</name>
    <dbReference type="NCBI Taxonomy" id="4072"/>
    <lineage>
        <taxon>Eukaryota</taxon>
        <taxon>Viridiplantae</taxon>
        <taxon>Streptophyta</taxon>
        <taxon>Embryophyta</taxon>
        <taxon>Tracheophyta</taxon>
        <taxon>Spermatophyta</taxon>
        <taxon>Magnoliopsida</taxon>
        <taxon>eudicotyledons</taxon>
        <taxon>Gunneridae</taxon>
        <taxon>Pentapetalae</taxon>
        <taxon>asterids</taxon>
        <taxon>lamiids</taxon>
        <taxon>Solanales</taxon>
        <taxon>Solanaceae</taxon>
        <taxon>Solanoideae</taxon>
        <taxon>Capsiceae</taxon>
        <taxon>Capsicum</taxon>
    </lineage>
</organism>
<dbReference type="EMBL" id="AYRZ02000004">
    <property type="protein sequence ID" value="PHT84485.1"/>
    <property type="molecule type" value="Genomic_DNA"/>
</dbReference>
<gene>
    <name evidence="13" type="ORF">T459_12928</name>
</gene>
<dbReference type="Gene3D" id="3.30.200.20">
    <property type="entry name" value="Phosphorylase Kinase, domain 1"/>
    <property type="match status" value="1"/>
</dbReference>
<dbReference type="SMART" id="SM00220">
    <property type="entry name" value="S_TKc"/>
    <property type="match status" value="1"/>
</dbReference>
<keyword evidence="5" id="KW-0547">Nucleotide-binding</keyword>
<evidence type="ECO:0000256" key="3">
    <source>
        <dbReference type="ARBA" id="ARBA00022679"/>
    </source>
</evidence>
<comment type="caution">
    <text evidence="13">The sequence shown here is derived from an EMBL/GenBank/DDBJ whole genome shotgun (WGS) entry which is preliminary data.</text>
</comment>
<evidence type="ECO:0000256" key="5">
    <source>
        <dbReference type="ARBA" id="ARBA00022741"/>
    </source>
</evidence>
<evidence type="ECO:0000313" key="14">
    <source>
        <dbReference type="Proteomes" id="UP000222542"/>
    </source>
</evidence>
<dbReference type="PANTHER" id="PTHR27002:SF932">
    <property type="entry name" value="RECEPTOR-LIKE SERINE_THREONINE-PROTEIN KINASE"/>
    <property type="match status" value="1"/>
</dbReference>
<dbReference type="SUPFAM" id="SSF56112">
    <property type="entry name" value="Protein kinase-like (PK-like)"/>
    <property type="match status" value="1"/>
</dbReference>
<dbReference type="AlphaFoldDB" id="A0A2G2ZR96"/>
<dbReference type="EC" id="2.7.11.1" evidence="1"/>
<dbReference type="PROSITE" id="PS00108">
    <property type="entry name" value="PROTEIN_KINASE_ST"/>
    <property type="match status" value="1"/>
</dbReference>
<evidence type="ECO:0000256" key="4">
    <source>
        <dbReference type="ARBA" id="ARBA00022729"/>
    </source>
</evidence>
<keyword evidence="9" id="KW-0325">Glycoprotein</keyword>
<dbReference type="InterPro" id="IPR008271">
    <property type="entry name" value="Ser/Thr_kinase_AS"/>
</dbReference>
<evidence type="ECO:0000259" key="12">
    <source>
        <dbReference type="PROSITE" id="PS50011"/>
    </source>
</evidence>
<evidence type="ECO:0000256" key="7">
    <source>
        <dbReference type="ARBA" id="ARBA00022840"/>
    </source>
</evidence>
<evidence type="ECO:0000256" key="2">
    <source>
        <dbReference type="ARBA" id="ARBA00022527"/>
    </source>
</evidence>
<dbReference type="Gene3D" id="1.10.510.10">
    <property type="entry name" value="Transferase(Phosphotransferase) domain 1"/>
    <property type="match status" value="1"/>
</dbReference>
<dbReference type="GO" id="GO:0004674">
    <property type="term" value="F:protein serine/threonine kinase activity"/>
    <property type="evidence" value="ECO:0000318"/>
    <property type="project" value="GO_Central"/>
</dbReference>
<dbReference type="PROSITE" id="PS50011">
    <property type="entry name" value="PROTEIN_KINASE_DOM"/>
    <property type="match status" value="1"/>
</dbReference>
<accession>A0A2G2ZR96</accession>
<keyword evidence="14" id="KW-1185">Reference proteome</keyword>
<evidence type="ECO:0000256" key="8">
    <source>
        <dbReference type="ARBA" id="ARBA00023157"/>
    </source>
</evidence>
<dbReference type="Pfam" id="PF07714">
    <property type="entry name" value="PK_Tyr_Ser-Thr"/>
    <property type="match status" value="1"/>
</dbReference>
<evidence type="ECO:0000313" key="13">
    <source>
        <dbReference type="EMBL" id="PHT84485.1"/>
    </source>
</evidence>
<proteinExistence type="predicted"/>
<dbReference type="OMA" id="ASECALP"/>
<keyword evidence="2" id="KW-0723">Serine/threonine-protein kinase</keyword>
<dbReference type="GO" id="GO:0005524">
    <property type="term" value="F:ATP binding"/>
    <property type="evidence" value="ECO:0007669"/>
    <property type="project" value="UniProtKB-KW"/>
</dbReference>
<keyword evidence="3" id="KW-0808">Transferase</keyword>
<dbReference type="PIRSF" id="PIRSF000654">
    <property type="entry name" value="Integrin-linked_kinase"/>
    <property type="match status" value="1"/>
</dbReference>
<reference evidence="13 14" key="1">
    <citation type="journal article" date="2014" name="Nat. Genet.">
        <title>Genome sequence of the hot pepper provides insights into the evolution of pungency in Capsicum species.</title>
        <authorList>
            <person name="Kim S."/>
            <person name="Park M."/>
            <person name="Yeom S.I."/>
            <person name="Kim Y.M."/>
            <person name="Lee J.M."/>
            <person name="Lee H.A."/>
            <person name="Seo E."/>
            <person name="Choi J."/>
            <person name="Cheong K."/>
            <person name="Kim K.T."/>
            <person name="Jung K."/>
            <person name="Lee G.W."/>
            <person name="Oh S.K."/>
            <person name="Bae C."/>
            <person name="Kim S.B."/>
            <person name="Lee H.Y."/>
            <person name="Kim S.Y."/>
            <person name="Kim M.S."/>
            <person name="Kang B.C."/>
            <person name="Jo Y.D."/>
            <person name="Yang H.B."/>
            <person name="Jeong H.J."/>
            <person name="Kang W.H."/>
            <person name="Kwon J.K."/>
            <person name="Shin C."/>
            <person name="Lim J.Y."/>
            <person name="Park J.H."/>
            <person name="Huh J.H."/>
            <person name="Kim J.S."/>
            <person name="Kim B.D."/>
            <person name="Cohen O."/>
            <person name="Paran I."/>
            <person name="Suh M.C."/>
            <person name="Lee S.B."/>
            <person name="Kim Y.K."/>
            <person name="Shin Y."/>
            <person name="Noh S.J."/>
            <person name="Park J."/>
            <person name="Seo Y.S."/>
            <person name="Kwon S.Y."/>
            <person name="Kim H.A."/>
            <person name="Park J.M."/>
            <person name="Kim H.J."/>
            <person name="Choi S.B."/>
            <person name="Bosland P.W."/>
            <person name="Reeves G."/>
            <person name="Jo S.H."/>
            <person name="Lee B.W."/>
            <person name="Cho H.T."/>
            <person name="Choi H.S."/>
            <person name="Lee M.S."/>
            <person name="Yu Y."/>
            <person name="Do Choi Y."/>
            <person name="Park B.S."/>
            <person name="van Deynze A."/>
            <person name="Ashrafi H."/>
            <person name="Hill T."/>
            <person name="Kim W.T."/>
            <person name="Pai H.S."/>
            <person name="Ahn H.K."/>
            <person name="Yeam I."/>
            <person name="Giovannoni J.J."/>
            <person name="Rose J.K."/>
            <person name="Sorensen I."/>
            <person name="Lee S.J."/>
            <person name="Kim R.W."/>
            <person name="Choi I.Y."/>
            <person name="Choi B.S."/>
            <person name="Lim J.S."/>
            <person name="Lee Y.H."/>
            <person name="Choi D."/>
        </authorList>
    </citation>
    <scope>NUCLEOTIDE SEQUENCE [LARGE SCALE GENOMIC DNA]</scope>
    <source>
        <strain evidence="14">cv. CM334</strain>
    </source>
</reference>
<name>A0A2G2ZR96_CAPAN</name>
<dbReference type="Pfam" id="PF11883">
    <property type="entry name" value="DUF3403"/>
    <property type="match status" value="1"/>
</dbReference>